<evidence type="ECO:0000256" key="1">
    <source>
        <dbReference type="SAM" id="Phobius"/>
    </source>
</evidence>
<keyword evidence="1" id="KW-1133">Transmembrane helix</keyword>
<feature type="transmembrane region" description="Helical" evidence="1">
    <location>
        <begin position="20"/>
        <end position="46"/>
    </location>
</feature>
<organism evidence="2">
    <name type="scientific">marine sediment metagenome</name>
    <dbReference type="NCBI Taxonomy" id="412755"/>
    <lineage>
        <taxon>unclassified sequences</taxon>
        <taxon>metagenomes</taxon>
        <taxon>ecological metagenomes</taxon>
    </lineage>
</organism>
<gene>
    <name evidence="2" type="ORF">LCGC14_2153330</name>
</gene>
<dbReference type="AlphaFoldDB" id="A0A0F9DUT4"/>
<reference evidence="2" key="1">
    <citation type="journal article" date="2015" name="Nature">
        <title>Complex archaea that bridge the gap between prokaryotes and eukaryotes.</title>
        <authorList>
            <person name="Spang A."/>
            <person name="Saw J.H."/>
            <person name="Jorgensen S.L."/>
            <person name="Zaremba-Niedzwiedzka K."/>
            <person name="Martijn J."/>
            <person name="Lind A.E."/>
            <person name="van Eijk R."/>
            <person name="Schleper C."/>
            <person name="Guy L."/>
            <person name="Ettema T.J."/>
        </authorList>
    </citation>
    <scope>NUCLEOTIDE SEQUENCE</scope>
</reference>
<name>A0A0F9DUT4_9ZZZZ</name>
<keyword evidence="1" id="KW-0812">Transmembrane</keyword>
<proteinExistence type="predicted"/>
<protein>
    <submittedName>
        <fullName evidence="2">Uncharacterized protein</fullName>
    </submittedName>
</protein>
<keyword evidence="1" id="KW-0472">Membrane</keyword>
<dbReference type="EMBL" id="LAZR01027481">
    <property type="protein sequence ID" value="KKL65603.1"/>
    <property type="molecule type" value="Genomic_DNA"/>
</dbReference>
<sequence length="55" mass="6465">MKDLEELDKKTLWDITMKGTIYLTQLVLGVFLVCIGIGYIWISVYVKVKSWIRRS</sequence>
<accession>A0A0F9DUT4</accession>
<evidence type="ECO:0000313" key="2">
    <source>
        <dbReference type="EMBL" id="KKL65603.1"/>
    </source>
</evidence>
<comment type="caution">
    <text evidence="2">The sequence shown here is derived from an EMBL/GenBank/DDBJ whole genome shotgun (WGS) entry which is preliminary data.</text>
</comment>